<organism evidence="3 4">
    <name type="scientific">Prauserella halophila</name>
    <dbReference type="NCBI Taxonomy" id="185641"/>
    <lineage>
        <taxon>Bacteria</taxon>
        <taxon>Bacillati</taxon>
        <taxon>Actinomycetota</taxon>
        <taxon>Actinomycetes</taxon>
        <taxon>Pseudonocardiales</taxon>
        <taxon>Pseudonocardiaceae</taxon>
        <taxon>Prauserella</taxon>
    </lineage>
</organism>
<feature type="compositionally biased region" description="Acidic residues" evidence="1">
    <location>
        <begin position="248"/>
        <end position="265"/>
    </location>
</feature>
<evidence type="ECO:0000256" key="1">
    <source>
        <dbReference type="SAM" id="MobiDB-lite"/>
    </source>
</evidence>
<sequence length="281" mass="27030">MSKKKTAALGAGVLSAALVGGALLAPAAGAQTEDSAFGIAADGLIDIAPTPYVEGEGSEEVVGTNVAGLAGATVLSAEASSNYAYADVANLSVLPGDIGGIPGIGEPLVAAEGTLSATCDNGDLSSQITELSVLGNTIPIDNLAPNTTAVPEALEGVAQITLNKQSENTVTAVSIELLQGVPGLSDIAGQTIDIASATCTEGDDDGDNGDGDNGDGDNGDGDNGNGDNGNGDGDNGNGDGDNGNGDGDNGDGDGDGDGDQADDNGDAPAPTPQPGHLDVTG</sequence>
<protein>
    <recommendedName>
        <fullName evidence="5">Choice-of-anchor G family protein</fullName>
    </recommendedName>
</protein>
<evidence type="ECO:0000313" key="4">
    <source>
        <dbReference type="Proteomes" id="UP001500653"/>
    </source>
</evidence>
<evidence type="ECO:0000313" key="3">
    <source>
        <dbReference type="EMBL" id="GAA1238254.1"/>
    </source>
</evidence>
<comment type="caution">
    <text evidence="3">The sequence shown here is derived from an EMBL/GenBank/DDBJ whole genome shotgun (WGS) entry which is preliminary data.</text>
</comment>
<evidence type="ECO:0000256" key="2">
    <source>
        <dbReference type="SAM" id="SignalP"/>
    </source>
</evidence>
<feature type="compositionally biased region" description="Gly residues" evidence="1">
    <location>
        <begin position="221"/>
        <end position="247"/>
    </location>
</feature>
<feature type="compositionally biased region" description="Acidic residues" evidence="1">
    <location>
        <begin position="201"/>
        <end position="220"/>
    </location>
</feature>
<evidence type="ECO:0008006" key="5">
    <source>
        <dbReference type="Google" id="ProtNLM"/>
    </source>
</evidence>
<feature type="region of interest" description="Disordered" evidence="1">
    <location>
        <begin position="198"/>
        <end position="281"/>
    </location>
</feature>
<proteinExistence type="predicted"/>
<name>A0ABP4GTX3_9PSEU</name>
<feature type="signal peptide" evidence="2">
    <location>
        <begin position="1"/>
        <end position="30"/>
    </location>
</feature>
<gene>
    <name evidence="3" type="ORF">GCM10009676_23560</name>
</gene>
<dbReference type="Proteomes" id="UP001500653">
    <property type="component" value="Unassembled WGS sequence"/>
</dbReference>
<accession>A0ABP4GTX3</accession>
<reference evidence="4" key="1">
    <citation type="journal article" date="2019" name="Int. J. Syst. Evol. Microbiol.">
        <title>The Global Catalogue of Microorganisms (GCM) 10K type strain sequencing project: providing services to taxonomists for standard genome sequencing and annotation.</title>
        <authorList>
            <consortium name="The Broad Institute Genomics Platform"/>
            <consortium name="The Broad Institute Genome Sequencing Center for Infectious Disease"/>
            <person name="Wu L."/>
            <person name="Ma J."/>
        </authorList>
    </citation>
    <scope>NUCLEOTIDE SEQUENCE [LARGE SCALE GENOMIC DNA]</scope>
    <source>
        <strain evidence="4">JCM 13023</strain>
    </source>
</reference>
<keyword evidence="4" id="KW-1185">Reference proteome</keyword>
<dbReference type="EMBL" id="BAAALN010000005">
    <property type="protein sequence ID" value="GAA1238254.1"/>
    <property type="molecule type" value="Genomic_DNA"/>
</dbReference>
<feature type="chain" id="PRO_5047008252" description="Choice-of-anchor G family protein" evidence="2">
    <location>
        <begin position="31"/>
        <end position="281"/>
    </location>
</feature>
<dbReference type="RefSeq" id="WP_253862975.1">
    <property type="nucleotide sequence ID" value="NZ_BAAALN010000005.1"/>
</dbReference>
<keyword evidence="2" id="KW-0732">Signal</keyword>